<evidence type="ECO:0000313" key="10">
    <source>
        <dbReference type="Proteomes" id="UP001472866"/>
    </source>
</evidence>
<evidence type="ECO:0000313" key="9">
    <source>
        <dbReference type="EMBL" id="WZN60192.1"/>
    </source>
</evidence>
<evidence type="ECO:0000256" key="7">
    <source>
        <dbReference type="RuleBase" id="RU003910"/>
    </source>
</evidence>
<dbReference type="PRINTS" id="PR00974">
    <property type="entry name" value="RIBOSOMALS18"/>
</dbReference>
<dbReference type="AlphaFoldDB" id="A0AAX4P1N1"/>
<dbReference type="PANTHER" id="PTHR13479">
    <property type="entry name" value="30S RIBOSOMAL PROTEIN S18"/>
    <property type="match status" value="1"/>
</dbReference>
<dbReference type="GO" id="GO:0070181">
    <property type="term" value="F:small ribosomal subunit rRNA binding"/>
    <property type="evidence" value="ECO:0007669"/>
    <property type="project" value="TreeGrafter"/>
</dbReference>
<feature type="region of interest" description="Disordered" evidence="8">
    <location>
        <begin position="109"/>
        <end position="140"/>
    </location>
</feature>
<evidence type="ECO:0000256" key="1">
    <source>
        <dbReference type="ARBA" id="ARBA00005589"/>
    </source>
</evidence>
<feature type="compositionally biased region" description="Basic and acidic residues" evidence="8">
    <location>
        <begin position="109"/>
        <end position="118"/>
    </location>
</feature>
<organism evidence="9 10">
    <name type="scientific">Chloropicon roscoffensis</name>
    <dbReference type="NCBI Taxonomy" id="1461544"/>
    <lineage>
        <taxon>Eukaryota</taxon>
        <taxon>Viridiplantae</taxon>
        <taxon>Chlorophyta</taxon>
        <taxon>Chloropicophyceae</taxon>
        <taxon>Chloropicales</taxon>
        <taxon>Chloropicaceae</taxon>
        <taxon>Chloropicon</taxon>
    </lineage>
</organism>
<keyword evidence="3" id="KW-0694">RNA-binding</keyword>
<keyword evidence="10" id="KW-1185">Reference proteome</keyword>
<evidence type="ECO:0000256" key="8">
    <source>
        <dbReference type="SAM" id="MobiDB-lite"/>
    </source>
</evidence>
<evidence type="ECO:0000256" key="6">
    <source>
        <dbReference type="ARBA" id="ARBA00035266"/>
    </source>
</evidence>
<keyword evidence="4 7" id="KW-0689">Ribosomal protein</keyword>
<comment type="subunit">
    <text evidence="2">Part of the 30S ribosomal subunit.</text>
</comment>
<dbReference type="EMBL" id="CP151502">
    <property type="protein sequence ID" value="WZN60192.1"/>
    <property type="molecule type" value="Genomic_DNA"/>
</dbReference>
<dbReference type="GO" id="GO:0003735">
    <property type="term" value="F:structural constituent of ribosome"/>
    <property type="evidence" value="ECO:0007669"/>
    <property type="project" value="InterPro"/>
</dbReference>
<dbReference type="Gene3D" id="4.10.640.10">
    <property type="entry name" value="Ribosomal protein S18"/>
    <property type="match status" value="1"/>
</dbReference>
<keyword evidence="5 7" id="KW-0687">Ribonucleoprotein</keyword>
<dbReference type="NCBIfam" id="TIGR00165">
    <property type="entry name" value="S18"/>
    <property type="match status" value="1"/>
</dbReference>
<comment type="similarity">
    <text evidence="1 7">Belongs to the bacterial ribosomal protein bS18 family.</text>
</comment>
<name>A0AAX4P1N1_9CHLO</name>
<feature type="region of interest" description="Disordered" evidence="8">
    <location>
        <begin position="55"/>
        <end position="87"/>
    </location>
</feature>
<gene>
    <name evidence="9" type="ORF">HKI87_02g17210</name>
</gene>
<feature type="region of interest" description="Disordered" evidence="8">
    <location>
        <begin position="186"/>
        <end position="239"/>
    </location>
</feature>
<evidence type="ECO:0000256" key="3">
    <source>
        <dbReference type="ARBA" id="ARBA00022884"/>
    </source>
</evidence>
<dbReference type="InterPro" id="IPR001648">
    <property type="entry name" value="Ribosomal_bS18"/>
</dbReference>
<reference evidence="9 10" key="1">
    <citation type="submission" date="2024-03" db="EMBL/GenBank/DDBJ databases">
        <title>Complete genome sequence of the green alga Chloropicon roscoffensis RCC1871.</title>
        <authorList>
            <person name="Lemieux C."/>
            <person name="Pombert J.-F."/>
            <person name="Otis C."/>
            <person name="Turmel M."/>
        </authorList>
    </citation>
    <scope>NUCLEOTIDE SEQUENCE [LARGE SCALE GENOMIC DNA]</scope>
    <source>
        <strain evidence="9 10">RCC1871</strain>
    </source>
</reference>
<dbReference type="GO" id="GO:0006412">
    <property type="term" value="P:translation"/>
    <property type="evidence" value="ECO:0007669"/>
    <property type="project" value="InterPro"/>
</dbReference>
<dbReference type="PANTHER" id="PTHR13479:SF40">
    <property type="entry name" value="SMALL RIBOSOMAL SUBUNIT PROTEIN BS18M"/>
    <property type="match status" value="1"/>
</dbReference>
<evidence type="ECO:0000256" key="4">
    <source>
        <dbReference type="ARBA" id="ARBA00022980"/>
    </source>
</evidence>
<sequence length="350" mass="39131">MQGGMRLGGMAVEGVCARAATCSSFLGRLPFASTLSRVYGAEPTEAFLARVFSTKAGEGGGPQVPTKRGNAGDNNKKKDSSTASVNKHEWRDWINKRVSELEEEGVLKKGDYEKDSGKGYRGGQQQRRNQHEVAAQQRQNKSALHLAILEELKKLPSPDPSTGFAKLGEREEDDEAAEILAAVAAAAAVEEDEGSTSPPDGEAEAEAEEDPRGKSQPARRQAGGSEDKRPAVGRINPNRLFFPGQTYELEDLDPFSEQPRQRAFQPFRRRRQLFDDDIDDSDDLFLRSLHFLNYDLLSRYVTEQGKILPRRKTRLRKKVQRKLVRTIKTARQMAILPINSRVREDDCYDL</sequence>
<dbReference type="Proteomes" id="UP001472866">
    <property type="component" value="Chromosome 02"/>
</dbReference>
<dbReference type="GO" id="GO:0005763">
    <property type="term" value="C:mitochondrial small ribosomal subunit"/>
    <property type="evidence" value="ECO:0007669"/>
    <property type="project" value="TreeGrafter"/>
</dbReference>
<dbReference type="SUPFAM" id="SSF46911">
    <property type="entry name" value="Ribosomal protein S18"/>
    <property type="match status" value="1"/>
</dbReference>
<evidence type="ECO:0000256" key="5">
    <source>
        <dbReference type="ARBA" id="ARBA00023274"/>
    </source>
</evidence>
<protein>
    <recommendedName>
        <fullName evidence="6">Small ribosomal subunit protein bS18c</fullName>
    </recommendedName>
</protein>
<dbReference type="Pfam" id="PF01084">
    <property type="entry name" value="Ribosomal_S18"/>
    <property type="match status" value="1"/>
</dbReference>
<feature type="region of interest" description="Disordered" evidence="8">
    <location>
        <begin position="153"/>
        <end position="173"/>
    </location>
</feature>
<feature type="compositionally biased region" description="Basic and acidic residues" evidence="8">
    <location>
        <begin position="74"/>
        <end position="87"/>
    </location>
</feature>
<dbReference type="InterPro" id="IPR036870">
    <property type="entry name" value="Ribosomal_bS18_sf"/>
</dbReference>
<evidence type="ECO:0000256" key="2">
    <source>
        <dbReference type="ARBA" id="ARBA00011458"/>
    </source>
</evidence>
<accession>A0AAX4P1N1</accession>
<proteinExistence type="inferred from homology"/>